<dbReference type="OrthoDB" id="418358at2759"/>
<dbReference type="Pfam" id="PF25450">
    <property type="entry name" value="Rab11-FIP3"/>
    <property type="match status" value="1"/>
</dbReference>
<organism evidence="11">
    <name type="scientific">Thrips palmi</name>
    <name type="common">Melon thrips</name>
    <dbReference type="NCBI Taxonomy" id="161013"/>
    <lineage>
        <taxon>Eukaryota</taxon>
        <taxon>Metazoa</taxon>
        <taxon>Ecdysozoa</taxon>
        <taxon>Arthropoda</taxon>
        <taxon>Hexapoda</taxon>
        <taxon>Insecta</taxon>
        <taxon>Pterygota</taxon>
        <taxon>Neoptera</taxon>
        <taxon>Paraneoptera</taxon>
        <taxon>Thysanoptera</taxon>
        <taxon>Terebrantia</taxon>
        <taxon>Thripoidea</taxon>
        <taxon>Thripidae</taxon>
        <taxon>Thrips</taxon>
    </lineage>
</organism>
<dbReference type="FunFam" id="1.20.5.2440:FF:000003">
    <property type="entry name" value="Nuclear fallout, isoform D"/>
    <property type="match status" value="1"/>
</dbReference>
<feature type="region of interest" description="Disordered" evidence="8">
    <location>
        <begin position="367"/>
        <end position="390"/>
    </location>
</feature>
<dbReference type="GO" id="GO:0030496">
    <property type="term" value="C:midbody"/>
    <property type="evidence" value="ECO:0007669"/>
    <property type="project" value="UniProtKB-SubCell"/>
</dbReference>
<evidence type="ECO:0000256" key="4">
    <source>
        <dbReference type="ARBA" id="ARBA00022448"/>
    </source>
</evidence>
<keyword evidence="5" id="KW-0967">Endosome</keyword>
<reference evidence="11" key="1">
    <citation type="submission" date="2025-08" db="UniProtKB">
        <authorList>
            <consortium name="RefSeq"/>
        </authorList>
    </citation>
    <scope>IDENTIFICATION</scope>
    <source>
        <tissue evidence="11">Total insect</tissue>
    </source>
</reference>
<dbReference type="GO" id="GO:0030139">
    <property type="term" value="C:endocytic vesicle"/>
    <property type="evidence" value="ECO:0007669"/>
    <property type="project" value="TreeGrafter"/>
</dbReference>
<dbReference type="PROSITE" id="PS51511">
    <property type="entry name" value="FIP_RBD"/>
    <property type="match status" value="1"/>
</dbReference>
<evidence type="ECO:0000256" key="3">
    <source>
        <dbReference type="ARBA" id="ARBA00004654"/>
    </source>
</evidence>
<evidence type="ECO:0000256" key="6">
    <source>
        <dbReference type="ARBA" id="ARBA00023054"/>
    </source>
</evidence>
<dbReference type="FunCoup" id="A0A6P9A078">
    <property type="interactions" value="176"/>
</dbReference>
<dbReference type="InterPro" id="IPR037245">
    <property type="entry name" value="FIP-RBD_C_sf"/>
</dbReference>
<evidence type="ECO:0000256" key="8">
    <source>
        <dbReference type="SAM" id="MobiDB-lite"/>
    </source>
</evidence>
<dbReference type="PANTHER" id="PTHR15726:SF7">
    <property type="entry name" value="NUCLEAR FALLOUT, ISOFORM J"/>
    <property type="match status" value="1"/>
</dbReference>
<dbReference type="Pfam" id="PF09457">
    <property type="entry name" value="RBD-FIP"/>
    <property type="match status" value="1"/>
</dbReference>
<dbReference type="InterPro" id="IPR019018">
    <property type="entry name" value="Rab-bd_FIP-RBD"/>
</dbReference>
<evidence type="ECO:0000313" key="10">
    <source>
        <dbReference type="Proteomes" id="UP000515158"/>
    </source>
</evidence>
<name>A0A6P9A078_THRPL</name>
<dbReference type="Gene3D" id="1.20.5.2440">
    <property type="match status" value="1"/>
</dbReference>
<feature type="compositionally biased region" description="Polar residues" evidence="8">
    <location>
        <begin position="53"/>
        <end position="71"/>
    </location>
</feature>
<feature type="compositionally biased region" description="Basic and acidic residues" evidence="8">
    <location>
        <begin position="367"/>
        <end position="385"/>
    </location>
</feature>
<dbReference type="AlphaFoldDB" id="A0A6P9A078"/>
<evidence type="ECO:0000259" key="9">
    <source>
        <dbReference type="PROSITE" id="PS51511"/>
    </source>
</evidence>
<dbReference type="GO" id="GO:0032154">
    <property type="term" value="C:cleavage furrow"/>
    <property type="evidence" value="ECO:0007669"/>
    <property type="project" value="UniProtKB-SubCell"/>
</dbReference>
<dbReference type="InParanoid" id="A0A6P9A078"/>
<dbReference type="KEGG" id="tpal:117651138"/>
<dbReference type="GeneID" id="117651138"/>
<dbReference type="RefSeq" id="XP_034250820.1">
    <property type="nucleotide sequence ID" value="XM_034394929.1"/>
</dbReference>
<accession>A0A6P9A078</accession>
<evidence type="ECO:0000256" key="7">
    <source>
        <dbReference type="ARBA" id="ARBA00023136"/>
    </source>
</evidence>
<dbReference type="PANTHER" id="PTHR15726">
    <property type="entry name" value="RAB11-FAMILY INTERACTING PROTEIN"/>
    <property type="match status" value="1"/>
</dbReference>
<dbReference type="GO" id="GO:0032456">
    <property type="term" value="P:endocytic recycling"/>
    <property type="evidence" value="ECO:0007669"/>
    <property type="project" value="TreeGrafter"/>
</dbReference>
<keyword evidence="4" id="KW-0813">Transport</keyword>
<dbReference type="Proteomes" id="UP000515158">
    <property type="component" value="Unplaced"/>
</dbReference>
<dbReference type="CTD" id="39572"/>
<proteinExistence type="predicted"/>
<evidence type="ECO:0000256" key="5">
    <source>
        <dbReference type="ARBA" id="ARBA00022753"/>
    </source>
</evidence>
<keyword evidence="10" id="KW-1185">Reference proteome</keyword>
<sequence>MMAPSVAAPVSRGALASADPRAAPGTAAAAPAAPSFLLTSDERADGGLDSALGGSTSTDKGNNSRCSSMSDGESYECYGEGDVDPDSPVQRRLHGDGRDGADGGRDANRSPPGLRRSTWQRTSLRRPPTSNPDSLPNRRWGSFRHAGKRAALGSNALARPPTFPCCSQLYRSSSFNSSGRSSTCDTADDLYSDASLEEDVLDLNHKVQMLQQQVGVLADNQTSTDERYTRAKQDNAALQARVLMLEEQLRETELRAEERLQDEQKRHRELMVRVEREKQLELENCAIRLQTAELEATTLREEGGRLRHQADQLRAEKHRVQDALVDAESALAALRDEMAQQKDDFRQREAEHQQREQLVEELSLELERQREAERAHRQSSRRPDQDSDNLAQVVALSAQLEHVREEARSLREANEELQALVLTRGVEEGRSLLTGSMGSSSLAAELEAMSQDESMDKSLDQSSVAKIRQALKEQQDMNTQLRQYIDGILINIIENYPELLEVRKP</sequence>
<gene>
    <name evidence="11" type="primary">LOC117651138</name>
</gene>
<dbReference type="SUPFAM" id="SSF144270">
    <property type="entry name" value="Eferin C-derminal domain-like"/>
    <property type="match status" value="1"/>
</dbReference>
<keyword evidence="6" id="KW-0175">Coiled coil</keyword>
<dbReference type="InterPro" id="IPR051977">
    <property type="entry name" value="Rab11-interacting_regulator"/>
</dbReference>
<dbReference type="GO" id="GO:0032465">
    <property type="term" value="P:regulation of cytokinesis"/>
    <property type="evidence" value="ECO:0007669"/>
    <property type="project" value="TreeGrafter"/>
</dbReference>
<evidence type="ECO:0000313" key="11">
    <source>
        <dbReference type="RefSeq" id="XP_034250820.1"/>
    </source>
</evidence>
<feature type="compositionally biased region" description="Low complexity" evidence="8">
    <location>
        <begin position="16"/>
        <end position="34"/>
    </location>
</feature>
<feature type="domain" description="FIP-RBD" evidence="9">
    <location>
        <begin position="441"/>
        <end position="503"/>
    </location>
</feature>
<evidence type="ECO:0000256" key="1">
    <source>
        <dbReference type="ARBA" id="ARBA00004214"/>
    </source>
</evidence>
<dbReference type="InterPro" id="IPR057316">
    <property type="entry name" value="Rab11-FIP3/4_dom"/>
</dbReference>
<comment type="subcellular location">
    <subcellularLocation>
        <location evidence="2">Cleavage furrow</location>
    </subcellularLocation>
    <subcellularLocation>
        <location evidence="1">Midbody</location>
    </subcellularLocation>
    <subcellularLocation>
        <location evidence="3">Recycling endosome membrane</location>
        <topology evidence="3">Peripheral membrane protein</topology>
    </subcellularLocation>
</comment>
<feature type="region of interest" description="Disordered" evidence="8">
    <location>
        <begin position="1"/>
        <end position="141"/>
    </location>
</feature>
<protein>
    <submittedName>
        <fullName evidence="11">Rab11 family-interacting protein 4 isoform X1</fullName>
    </submittedName>
</protein>
<evidence type="ECO:0000256" key="2">
    <source>
        <dbReference type="ARBA" id="ARBA00004626"/>
    </source>
</evidence>
<dbReference type="GO" id="GO:0055038">
    <property type="term" value="C:recycling endosome membrane"/>
    <property type="evidence" value="ECO:0007669"/>
    <property type="project" value="UniProtKB-SubCell"/>
</dbReference>
<feature type="compositionally biased region" description="Basic and acidic residues" evidence="8">
    <location>
        <begin position="93"/>
        <end position="108"/>
    </location>
</feature>
<keyword evidence="7" id="KW-0472">Membrane</keyword>